<keyword evidence="9" id="KW-1133">Transmembrane helix</keyword>
<keyword evidence="6" id="KW-0067">ATP-binding</keyword>
<comment type="caution">
    <text evidence="12">The sequence shown here is derived from an EMBL/GenBank/DDBJ whole genome shotgun (WGS) entry which is preliminary data.</text>
</comment>
<dbReference type="SMART" id="SM00740">
    <property type="entry name" value="PASTA"/>
    <property type="match status" value="3"/>
</dbReference>
<dbReference type="GO" id="GO:0004674">
    <property type="term" value="F:protein serine/threonine kinase activity"/>
    <property type="evidence" value="ECO:0007669"/>
    <property type="project" value="UniProtKB-KW"/>
</dbReference>
<keyword evidence="9" id="KW-0472">Membrane</keyword>
<keyword evidence="2 12" id="KW-0723">Serine/threonine-protein kinase</keyword>
<evidence type="ECO:0000256" key="6">
    <source>
        <dbReference type="ARBA" id="ARBA00022840"/>
    </source>
</evidence>
<dbReference type="PANTHER" id="PTHR43289">
    <property type="entry name" value="MITOGEN-ACTIVATED PROTEIN KINASE KINASE KINASE 20-RELATED"/>
    <property type="match status" value="1"/>
</dbReference>
<dbReference type="PROSITE" id="PS50011">
    <property type="entry name" value="PROTEIN_KINASE_DOM"/>
    <property type="match status" value="1"/>
</dbReference>
<comment type="catalytic activity">
    <reaction evidence="8">
        <text>L-seryl-[protein] + ATP = O-phospho-L-seryl-[protein] + ADP + H(+)</text>
        <dbReference type="Rhea" id="RHEA:17989"/>
        <dbReference type="Rhea" id="RHEA-COMP:9863"/>
        <dbReference type="Rhea" id="RHEA-COMP:11604"/>
        <dbReference type="ChEBI" id="CHEBI:15378"/>
        <dbReference type="ChEBI" id="CHEBI:29999"/>
        <dbReference type="ChEBI" id="CHEBI:30616"/>
        <dbReference type="ChEBI" id="CHEBI:83421"/>
        <dbReference type="ChEBI" id="CHEBI:456216"/>
        <dbReference type="EC" id="2.7.11.1"/>
    </reaction>
</comment>
<dbReference type="Pfam" id="PF00069">
    <property type="entry name" value="Pkinase"/>
    <property type="match status" value="1"/>
</dbReference>
<dbReference type="InterPro" id="IPR000719">
    <property type="entry name" value="Prot_kinase_dom"/>
</dbReference>
<dbReference type="EMBL" id="DSMU01000059">
    <property type="protein sequence ID" value="HEL65236.1"/>
    <property type="molecule type" value="Genomic_DNA"/>
</dbReference>
<feature type="domain" description="Protein kinase" evidence="10">
    <location>
        <begin position="1"/>
        <end position="245"/>
    </location>
</feature>
<dbReference type="PROSITE" id="PS00108">
    <property type="entry name" value="PROTEIN_KINASE_ST"/>
    <property type="match status" value="1"/>
</dbReference>
<dbReference type="FunFam" id="1.10.510.10:FF:000021">
    <property type="entry name" value="Serine/threonine protein kinase"/>
    <property type="match status" value="1"/>
</dbReference>
<dbReference type="SMART" id="SM00220">
    <property type="entry name" value="S_TKc"/>
    <property type="match status" value="1"/>
</dbReference>
<comment type="catalytic activity">
    <reaction evidence="7">
        <text>L-threonyl-[protein] + ATP = O-phospho-L-threonyl-[protein] + ADP + H(+)</text>
        <dbReference type="Rhea" id="RHEA:46608"/>
        <dbReference type="Rhea" id="RHEA-COMP:11060"/>
        <dbReference type="Rhea" id="RHEA-COMP:11605"/>
        <dbReference type="ChEBI" id="CHEBI:15378"/>
        <dbReference type="ChEBI" id="CHEBI:30013"/>
        <dbReference type="ChEBI" id="CHEBI:30616"/>
        <dbReference type="ChEBI" id="CHEBI:61977"/>
        <dbReference type="ChEBI" id="CHEBI:456216"/>
        <dbReference type="EC" id="2.7.11.1"/>
    </reaction>
</comment>
<dbReference type="SUPFAM" id="SSF56112">
    <property type="entry name" value="Protein kinase-like (PK-like)"/>
    <property type="match status" value="1"/>
</dbReference>
<keyword evidence="9" id="KW-0812">Transmembrane</keyword>
<dbReference type="Pfam" id="PF03793">
    <property type="entry name" value="PASTA"/>
    <property type="match status" value="3"/>
</dbReference>
<dbReference type="CDD" id="cd14014">
    <property type="entry name" value="STKc_PknB_like"/>
    <property type="match status" value="1"/>
</dbReference>
<dbReference type="InterPro" id="IPR011009">
    <property type="entry name" value="Kinase-like_dom_sf"/>
</dbReference>
<name>A0A7C2I288_9THEO</name>
<dbReference type="EC" id="2.7.11.1" evidence="1"/>
<sequence>MLNRFVTLKILRDEYARDEDFVRRFRQEARAVASLSHPNIVGVFDVGCDDGIHYLVMEYVEGQNLKTLIKEGKISLSAALAIIRDICDALEHAHERGVIHRDVKPHNILVTATGRAKLTDFGIARALGSTTMGATKVLLGSVQYISPEQARGEAADARSDIYSLGAVLYEMLTGKPPFTGDNPVAVAIKHIQDNPLPVDQANPQLPPALKVILEKAMAKNPSSRYQTVAAMAADLDDLANELPILDSPTRPFGLLKKRRLKPAGYLLLGLVPFLLLAAAWWGLKWYLYVPEVTVPDVQGMTAGMARQTLEKYGLRVQVQEVNNATVDKNKVIKQDIKPGSRVKKGRLVTLLVSLGPEMATVPDVRNKPLQDAEMILVNEDFTVGLKKEVFHDEIPAGTVVDQEPAPGTSRPKEAPVNLVVSKGPRPVKKPVPELLGLTLEAARAKLNEAGFTLSEETVQQPSTEYFSGYVCAQNPAAGTHLEAGKAVEVTVSTGPGPAPKEATVYLPVPDDGQEHAVRITVTDARGLVEACNTTYPPGERVIQPITYYGQATIRVYLDERLVKEQTLS</sequence>
<dbReference type="Gene3D" id="3.30.200.20">
    <property type="entry name" value="Phosphorylase Kinase, domain 1"/>
    <property type="match status" value="1"/>
</dbReference>
<dbReference type="CDD" id="cd06577">
    <property type="entry name" value="PASTA_pknB"/>
    <property type="match status" value="3"/>
</dbReference>
<keyword evidence="3" id="KW-0808">Transferase</keyword>
<evidence type="ECO:0000256" key="7">
    <source>
        <dbReference type="ARBA" id="ARBA00047899"/>
    </source>
</evidence>
<keyword evidence="5 12" id="KW-0418">Kinase</keyword>
<dbReference type="InterPro" id="IPR005543">
    <property type="entry name" value="PASTA_dom"/>
</dbReference>
<keyword evidence="4" id="KW-0547">Nucleotide-binding</keyword>
<reference evidence="12" key="1">
    <citation type="journal article" date="2020" name="mSystems">
        <title>Genome- and Community-Level Interaction Insights into Carbon Utilization and Element Cycling Functions of Hydrothermarchaeota in Hydrothermal Sediment.</title>
        <authorList>
            <person name="Zhou Z."/>
            <person name="Liu Y."/>
            <person name="Xu W."/>
            <person name="Pan J."/>
            <person name="Luo Z.H."/>
            <person name="Li M."/>
        </authorList>
    </citation>
    <scope>NUCLEOTIDE SEQUENCE [LARGE SCALE GENOMIC DNA]</scope>
    <source>
        <strain evidence="12">SpSt-300</strain>
    </source>
</reference>
<dbReference type="Gene3D" id="1.10.510.10">
    <property type="entry name" value="Transferase(Phosphotransferase) domain 1"/>
    <property type="match status" value="1"/>
</dbReference>
<dbReference type="Gene3D" id="3.30.10.20">
    <property type="match status" value="3"/>
</dbReference>
<dbReference type="InterPro" id="IPR008271">
    <property type="entry name" value="Ser/Thr_kinase_AS"/>
</dbReference>
<evidence type="ECO:0000256" key="2">
    <source>
        <dbReference type="ARBA" id="ARBA00022527"/>
    </source>
</evidence>
<evidence type="ECO:0000256" key="1">
    <source>
        <dbReference type="ARBA" id="ARBA00012513"/>
    </source>
</evidence>
<gene>
    <name evidence="12" type="ORF">ENQ34_00945</name>
</gene>
<protein>
    <recommendedName>
        <fullName evidence="1">non-specific serine/threonine protein kinase</fullName>
        <ecNumber evidence="1">2.7.11.1</ecNumber>
    </recommendedName>
</protein>
<evidence type="ECO:0000256" key="9">
    <source>
        <dbReference type="SAM" id="Phobius"/>
    </source>
</evidence>
<dbReference type="PROSITE" id="PS51178">
    <property type="entry name" value="PASTA"/>
    <property type="match status" value="3"/>
</dbReference>
<evidence type="ECO:0000259" key="10">
    <source>
        <dbReference type="PROSITE" id="PS50011"/>
    </source>
</evidence>
<dbReference type="PANTHER" id="PTHR43289:SF34">
    <property type="entry name" value="SERINE_THREONINE-PROTEIN KINASE YBDM-RELATED"/>
    <property type="match status" value="1"/>
</dbReference>
<feature type="domain" description="PASTA" evidence="11">
    <location>
        <begin position="425"/>
        <end position="493"/>
    </location>
</feature>
<proteinExistence type="predicted"/>
<dbReference type="AlphaFoldDB" id="A0A7C2I288"/>
<evidence type="ECO:0000256" key="3">
    <source>
        <dbReference type="ARBA" id="ARBA00022679"/>
    </source>
</evidence>
<feature type="domain" description="PASTA" evidence="11">
    <location>
        <begin position="288"/>
        <end position="354"/>
    </location>
</feature>
<evidence type="ECO:0000313" key="12">
    <source>
        <dbReference type="EMBL" id="HEL65236.1"/>
    </source>
</evidence>
<evidence type="ECO:0000256" key="4">
    <source>
        <dbReference type="ARBA" id="ARBA00022741"/>
    </source>
</evidence>
<accession>A0A7C2I288</accession>
<feature type="transmembrane region" description="Helical" evidence="9">
    <location>
        <begin position="263"/>
        <end position="283"/>
    </location>
</feature>
<evidence type="ECO:0000256" key="5">
    <source>
        <dbReference type="ARBA" id="ARBA00022777"/>
    </source>
</evidence>
<feature type="domain" description="PASTA" evidence="11">
    <location>
        <begin position="355"/>
        <end position="422"/>
    </location>
</feature>
<evidence type="ECO:0000256" key="8">
    <source>
        <dbReference type="ARBA" id="ARBA00048679"/>
    </source>
</evidence>
<dbReference type="GO" id="GO:0005524">
    <property type="term" value="F:ATP binding"/>
    <property type="evidence" value="ECO:0007669"/>
    <property type="project" value="UniProtKB-KW"/>
</dbReference>
<evidence type="ECO:0000259" key="11">
    <source>
        <dbReference type="PROSITE" id="PS51178"/>
    </source>
</evidence>
<organism evidence="12">
    <name type="scientific">Ammonifex degensii</name>
    <dbReference type="NCBI Taxonomy" id="42838"/>
    <lineage>
        <taxon>Bacteria</taxon>
        <taxon>Bacillati</taxon>
        <taxon>Bacillota</taxon>
        <taxon>Clostridia</taxon>
        <taxon>Thermoanaerobacterales</taxon>
        <taxon>Thermoanaerobacteraceae</taxon>
        <taxon>Ammonifex</taxon>
    </lineage>
</organism>
<dbReference type="SUPFAM" id="SSF54184">
    <property type="entry name" value="Penicillin-binding protein 2x (pbp-2x), c-terminal domain"/>
    <property type="match status" value="1"/>
</dbReference>